<dbReference type="Gene3D" id="3.40.50.620">
    <property type="entry name" value="HUPs"/>
    <property type="match status" value="1"/>
</dbReference>
<dbReference type="EMBL" id="CP095749">
    <property type="protein sequence ID" value="WEB41498.1"/>
    <property type="molecule type" value="Genomic_DNA"/>
</dbReference>
<evidence type="ECO:0000256" key="3">
    <source>
        <dbReference type="ARBA" id="ARBA00022888"/>
    </source>
</evidence>
<dbReference type="InterPro" id="IPR001962">
    <property type="entry name" value="Asn_synthase"/>
</dbReference>
<evidence type="ECO:0000256" key="2">
    <source>
        <dbReference type="ARBA" id="ARBA00012737"/>
    </source>
</evidence>
<sequence length="564" mass="59707">MNWFGGCAPGGRSVVPAGARFIWDDPPLWTVGAGSQRFVRTLTDRDGRLAVFGPCSATDGELSRALSSPDLAAFGGAWAGTYSLVRAGSDGILEVISDAAGACPVYTARVPGGVVWGSSSRALAGLTGGRVDTEWLSAYLLDVQGEMPQRSAWVGVELVPAGHQLRLRDGRVERLSPWWTIRRKAYKEAVASLGDALVGGVRARVAGVPVSSDVAGLDSSTLAVLAALEGPVTGMTVHPDGAADGGDVTYARALARALSVMRHVLFPLDERHLPLSEAETELPATDEPAPSSITWARCSAQLRAVSRAGAVCHMTGDGGDTLFQPPPTHLSDLARSGQWGRLVADAQAWALLRRVSPWGLVRAAVRRDGFALVGGGGQRPAWLTAAAPDRLSLPAVENASDAALLAEVRYVARSARTEQQLADSLGVELHNPYLDGRVVDAVMSAAPRERCSVSRYKPLLADAVGPLLPQPVRRRRTKGVFVGEFHRGMRANLRRVLDLTEGRLAGLGLVTPEPLRAAVHAAALGAETAWPALLPTLNAEMWLAAVDRAPAIEWHDRRGGSSDR</sequence>
<dbReference type="PANTHER" id="PTHR43284:SF1">
    <property type="entry name" value="ASPARAGINE SYNTHETASE"/>
    <property type="match status" value="1"/>
</dbReference>
<accession>A0ABY8A956</accession>
<evidence type="ECO:0000313" key="6">
    <source>
        <dbReference type="EMBL" id="WEB41498.1"/>
    </source>
</evidence>
<gene>
    <name evidence="6" type="ORF">MOV08_20980</name>
</gene>
<dbReference type="Pfam" id="PF00733">
    <property type="entry name" value="Asn_synthase"/>
    <property type="match status" value="1"/>
</dbReference>
<evidence type="ECO:0000256" key="1">
    <source>
        <dbReference type="ARBA" id="ARBA00005187"/>
    </source>
</evidence>
<evidence type="ECO:0000256" key="4">
    <source>
        <dbReference type="ARBA" id="ARBA00048741"/>
    </source>
</evidence>
<dbReference type="NCBIfam" id="NF033561">
    <property type="entry name" value="macrolact_Ik_Al"/>
    <property type="match status" value="1"/>
</dbReference>
<evidence type="ECO:0000313" key="7">
    <source>
        <dbReference type="Proteomes" id="UP001218629"/>
    </source>
</evidence>
<proteinExistence type="predicted"/>
<dbReference type="RefSeq" id="WP_275308500.1">
    <property type="nucleotide sequence ID" value="NZ_CP095749.1"/>
</dbReference>
<feature type="domain" description="Asparagine synthetase" evidence="5">
    <location>
        <begin position="195"/>
        <end position="543"/>
    </location>
</feature>
<dbReference type="SUPFAM" id="SSF52402">
    <property type="entry name" value="Adenine nucleotide alpha hydrolases-like"/>
    <property type="match status" value="1"/>
</dbReference>
<dbReference type="InterPro" id="IPR014729">
    <property type="entry name" value="Rossmann-like_a/b/a_fold"/>
</dbReference>
<keyword evidence="3" id="KW-0028">Amino-acid biosynthesis</keyword>
<dbReference type="InterPro" id="IPR029055">
    <property type="entry name" value="Ntn_hydrolases_N"/>
</dbReference>
<name>A0ABY8A956_9ACTN</name>
<protein>
    <recommendedName>
        <fullName evidence="2">asparagine synthase (glutamine-hydrolyzing)</fullName>
        <ecNumber evidence="2">6.3.5.4</ecNumber>
    </recommendedName>
</protein>
<comment type="catalytic activity">
    <reaction evidence="4">
        <text>L-aspartate + L-glutamine + ATP + H2O = L-asparagine + L-glutamate + AMP + diphosphate + H(+)</text>
        <dbReference type="Rhea" id="RHEA:12228"/>
        <dbReference type="ChEBI" id="CHEBI:15377"/>
        <dbReference type="ChEBI" id="CHEBI:15378"/>
        <dbReference type="ChEBI" id="CHEBI:29985"/>
        <dbReference type="ChEBI" id="CHEBI:29991"/>
        <dbReference type="ChEBI" id="CHEBI:30616"/>
        <dbReference type="ChEBI" id="CHEBI:33019"/>
        <dbReference type="ChEBI" id="CHEBI:58048"/>
        <dbReference type="ChEBI" id="CHEBI:58359"/>
        <dbReference type="ChEBI" id="CHEBI:456215"/>
        <dbReference type="EC" id="6.3.5.4"/>
    </reaction>
</comment>
<evidence type="ECO:0000259" key="5">
    <source>
        <dbReference type="Pfam" id="PF00733"/>
    </source>
</evidence>
<keyword evidence="3" id="KW-0061">Asparagine biosynthesis</keyword>
<comment type="pathway">
    <text evidence="1">Amino-acid biosynthesis; L-asparagine biosynthesis; L-asparagine from L-aspartate (L-Gln route): step 1/1.</text>
</comment>
<organism evidence="6 7">
    <name type="scientific">Streptomyces yunnanensis</name>
    <dbReference type="NCBI Taxonomy" id="156453"/>
    <lineage>
        <taxon>Bacteria</taxon>
        <taxon>Bacillati</taxon>
        <taxon>Actinomycetota</taxon>
        <taxon>Actinomycetes</taxon>
        <taxon>Kitasatosporales</taxon>
        <taxon>Streptomycetaceae</taxon>
        <taxon>Streptomyces</taxon>
    </lineage>
</organism>
<dbReference type="PANTHER" id="PTHR43284">
    <property type="entry name" value="ASPARAGINE SYNTHETASE (GLUTAMINE-HYDROLYZING)"/>
    <property type="match status" value="1"/>
</dbReference>
<reference evidence="6 7" key="1">
    <citation type="submission" date="2022-03" db="EMBL/GenBank/DDBJ databases">
        <title>Streptomyces yunnanensis P86,complete genome.</title>
        <authorList>
            <person name="Chen S."/>
            <person name="Zhang Q."/>
        </authorList>
    </citation>
    <scope>NUCLEOTIDE SEQUENCE [LARGE SCALE GENOMIC DNA]</scope>
    <source>
        <strain evidence="6 7">P86</strain>
    </source>
</reference>
<dbReference type="SUPFAM" id="SSF56235">
    <property type="entry name" value="N-terminal nucleophile aminohydrolases (Ntn hydrolases)"/>
    <property type="match status" value="1"/>
</dbReference>
<keyword evidence="7" id="KW-1185">Reference proteome</keyword>
<dbReference type="EC" id="6.3.5.4" evidence="2"/>
<dbReference type="Proteomes" id="UP001218629">
    <property type="component" value="Chromosome"/>
</dbReference>
<dbReference type="InterPro" id="IPR051786">
    <property type="entry name" value="ASN_synthetase/amidase"/>
</dbReference>